<accession>A0A4P5ZFV0</accession>
<dbReference type="Gene3D" id="3.40.50.300">
    <property type="entry name" value="P-loop containing nucleotide triphosphate hydrolases"/>
    <property type="match status" value="2"/>
</dbReference>
<comment type="caution">
    <text evidence="3">The sequence shown here is derived from an EMBL/GenBank/DDBJ whole genome shotgun (WGS) entry which is preliminary data.</text>
</comment>
<dbReference type="Pfam" id="PF00350">
    <property type="entry name" value="Dynamin_N"/>
    <property type="match status" value="1"/>
</dbReference>
<dbReference type="Proteomes" id="UP000299794">
    <property type="component" value="Unassembled WGS sequence"/>
</dbReference>
<feature type="coiled-coil region" evidence="1">
    <location>
        <begin position="21"/>
        <end position="48"/>
    </location>
</feature>
<evidence type="ECO:0000313" key="4">
    <source>
        <dbReference type="Proteomes" id="UP000299794"/>
    </source>
</evidence>
<dbReference type="RefSeq" id="WP_141294442.1">
    <property type="nucleotide sequence ID" value="NZ_BJCD01000042.1"/>
</dbReference>
<dbReference type="EMBL" id="BJCD01000042">
    <property type="protein sequence ID" value="GDZ94293.1"/>
    <property type="molecule type" value="Genomic_DNA"/>
</dbReference>
<evidence type="ECO:0000259" key="2">
    <source>
        <dbReference type="Pfam" id="PF00350"/>
    </source>
</evidence>
<gene>
    <name evidence="3" type="ORF">PA905_22470</name>
</gene>
<proteinExistence type="predicted"/>
<name>A0A4P5ZFV0_PLAAG</name>
<dbReference type="AlphaFoldDB" id="A0A4P5ZFV0"/>
<reference evidence="4" key="1">
    <citation type="submission" date="2019-02" db="EMBL/GenBank/DDBJ databases">
        <title>Draft genome sequence of Planktothrix agardhii NIES-905.</title>
        <authorList>
            <person name="Yamaguchi H."/>
            <person name="Suzuki S."/>
            <person name="Kawachi M."/>
        </authorList>
    </citation>
    <scope>NUCLEOTIDE SEQUENCE [LARGE SCALE GENOMIC DNA]</scope>
    <source>
        <strain evidence="4">CCAP 1459/11A</strain>
    </source>
</reference>
<sequence length="725" mass="84007">MDRTAKINQIIDKRKPLSQKITQVETNLRNLTDELYRLEEHRHQLLSKIDDSATQEKLQNLDFSQFQNDISKNLGALSKLRERFSRDTLNIGVVGRMRQGKSRLLQTLSGLTNDEIPSLPGEACTAVRSTVYHHDGETYARVIFHSQDSFLKEVIHPYFRQLKLGALPTTLDEFARPLPNLLTGATNREMIEHLRKYHQDLSKYRSLLRETPEVIQIRKTEIPQYITQNRSGYFHHLAVKEVKIYSCFRNPDVGKIALVDVPGLGDTKLGDEELMLQTIGQEVDIILFVRRPDGMGDQWQKDDTDLYDKANQVVKDLPQRAFLLINNISDNVQQSDLCLTFKDRIEKKLEPSPLNKSMEFVHCEIADCSSYEESSQVLERVLDYLTNKITEMDEKYTEIYQVRLQELQGLIQVELQKALKCFGQERIDSSVLSRFLPMFNKAYDQMTASLENLLKDLRNKREQEDISFKNKLEEVLSICRTDTGLPDIEQIENNNSVLGGYPNAYYDYLNKIRANLSQHFLSLDEGLKLSMKEVKAQVGDIFVKYLDPLTDARQEKLIEAIANLIPQELIYQQPSKIKFGFQMLAEFELSYRGLVQHRIRQNLDILTPNESTAFSLSDEPSAKEVLDILRLAHAKVVYNCENTLEDILTEPSQAAFAIVEEFNDRIFRADGVKDEWQTFLEQNKSLIWLEFKQIEANRKLQKEWLELLEKVSQCNQPQLIQFLNV</sequence>
<dbReference type="InterPro" id="IPR027417">
    <property type="entry name" value="P-loop_NTPase"/>
</dbReference>
<organism evidence="3 4">
    <name type="scientific">Planktothrix agardhii CCAP 1459/11A</name>
    <dbReference type="NCBI Taxonomy" id="282420"/>
    <lineage>
        <taxon>Bacteria</taxon>
        <taxon>Bacillati</taxon>
        <taxon>Cyanobacteriota</taxon>
        <taxon>Cyanophyceae</taxon>
        <taxon>Oscillatoriophycideae</taxon>
        <taxon>Oscillatoriales</taxon>
        <taxon>Microcoleaceae</taxon>
        <taxon>Planktothrix</taxon>
    </lineage>
</organism>
<protein>
    <recommendedName>
        <fullName evidence="2">Dynamin N-terminal domain-containing protein</fullName>
    </recommendedName>
</protein>
<feature type="domain" description="Dynamin N-terminal" evidence="2">
    <location>
        <begin position="91"/>
        <end position="290"/>
    </location>
</feature>
<dbReference type="InterPro" id="IPR045063">
    <property type="entry name" value="Dynamin_N"/>
</dbReference>
<dbReference type="SUPFAM" id="SSF52540">
    <property type="entry name" value="P-loop containing nucleoside triphosphate hydrolases"/>
    <property type="match status" value="1"/>
</dbReference>
<evidence type="ECO:0000256" key="1">
    <source>
        <dbReference type="SAM" id="Coils"/>
    </source>
</evidence>
<evidence type="ECO:0000313" key="3">
    <source>
        <dbReference type="EMBL" id="GDZ94293.1"/>
    </source>
</evidence>
<keyword evidence="1" id="KW-0175">Coiled coil</keyword>